<keyword evidence="1" id="KW-1133">Transmembrane helix</keyword>
<name>A0A133QLA5_9BACT</name>
<dbReference type="EMBL" id="LRQG01000016">
    <property type="protein sequence ID" value="KXA43647.1"/>
    <property type="molecule type" value="Genomic_DNA"/>
</dbReference>
<feature type="transmembrane region" description="Helical" evidence="1">
    <location>
        <begin position="6"/>
        <end position="21"/>
    </location>
</feature>
<dbReference type="PATRIC" id="fig|28128.5.peg.394"/>
<protein>
    <submittedName>
        <fullName evidence="2">Uncharacterized protein</fullName>
    </submittedName>
</protein>
<keyword evidence="1" id="KW-0472">Membrane</keyword>
<organism evidence="2 3">
    <name type="scientific">Prevotella corporis</name>
    <dbReference type="NCBI Taxonomy" id="28128"/>
    <lineage>
        <taxon>Bacteria</taxon>
        <taxon>Pseudomonadati</taxon>
        <taxon>Bacteroidota</taxon>
        <taxon>Bacteroidia</taxon>
        <taxon>Bacteroidales</taxon>
        <taxon>Prevotellaceae</taxon>
        <taxon>Prevotella</taxon>
    </lineage>
</organism>
<reference evidence="3" key="1">
    <citation type="submission" date="2016-01" db="EMBL/GenBank/DDBJ databases">
        <authorList>
            <person name="Mitreva M."/>
            <person name="Pepin K.H."/>
            <person name="Mihindukulasuriya K.A."/>
            <person name="Fulton R."/>
            <person name="Fronick C."/>
            <person name="O'Laughlin M."/>
            <person name="Miner T."/>
            <person name="Herter B."/>
            <person name="Rosa B.A."/>
            <person name="Cordes M."/>
            <person name="Tomlinson C."/>
            <person name="Wollam A."/>
            <person name="Palsikar V.B."/>
            <person name="Mardis E.R."/>
            <person name="Wilson R.K."/>
        </authorList>
    </citation>
    <scope>NUCLEOTIDE SEQUENCE [LARGE SCALE GENOMIC DNA]</scope>
    <source>
        <strain evidence="3">MJR7716</strain>
    </source>
</reference>
<dbReference type="AlphaFoldDB" id="A0A133QLA5"/>
<dbReference type="Proteomes" id="UP000070533">
    <property type="component" value="Unassembled WGS sequence"/>
</dbReference>
<feature type="transmembrane region" description="Helical" evidence="1">
    <location>
        <begin position="28"/>
        <end position="48"/>
    </location>
</feature>
<comment type="caution">
    <text evidence="2">The sequence shown here is derived from an EMBL/GenBank/DDBJ whole genome shotgun (WGS) entry which is preliminary data.</text>
</comment>
<evidence type="ECO:0000256" key="1">
    <source>
        <dbReference type="SAM" id="Phobius"/>
    </source>
</evidence>
<keyword evidence="1" id="KW-0812">Transmembrane</keyword>
<sequence>MANLEYYLAIIAVVVIGVFLIKEVAGCIFKAAITLVAFVVVLYLLRVLGHI</sequence>
<dbReference type="RefSeq" id="WP_197417896.1">
    <property type="nucleotide sequence ID" value="NZ_CP118020.1"/>
</dbReference>
<evidence type="ECO:0000313" key="3">
    <source>
        <dbReference type="Proteomes" id="UP000070533"/>
    </source>
</evidence>
<evidence type="ECO:0000313" key="2">
    <source>
        <dbReference type="EMBL" id="KXA43647.1"/>
    </source>
</evidence>
<gene>
    <name evidence="2" type="ORF">HMPREF3226_00395</name>
</gene>
<proteinExistence type="predicted"/>
<dbReference type="STRING" id="28128.HMPREF3226_00395"/>
<keyword evidence="3" id="KW-1185">Reference proteome</keyword>
<accession>A0A133QLA5</accession>